<evidence type="ECO:0000313" key="1">
    <source>
        <dbReference type="EMBL" id="CAB4741090.1"/>
    </source>
</evidence>
<dbReference type="PANTHER" id="PTHR10668:SF105">
    <property type="entry name" value="DEHYDROGENASE-RELATED"/>
    <property type="match status" value="1"/>
</dbReference>
<sequence>MGPTPDAVIIGAGPNGLAAAITLARAGRSVTVYEAASTPGGGCRSAELIEPGFVHDICAAVHALGVSSPFFRDTPLDQYGLRWCHPEVPLAHPLDEGRAGVATHPIDGTLDALGTDAARYRRVVGPLVRRFDALTDSVLAPVLRIPRHPVVLARFGIPALLDAAHLAKWFGELGGPLFAGCAAHSILPLERPLTSSFGLMLLSSAHAVGWPFAQGGSQAIIDAMVAYLRSLGGEVVCDHPVRSLTDLAPSSVVLADVSPSVLGSIAADRLPPSFMTQAARFRHGPGVFKIDYTLDGPVPWTNDACRRAGTVHVGGSVAEIAASERTMSRGGHSDRPFVLVAQPTIADPSRAPAGKHTLWTYCHVPANSTVDMTDAIELQLERFAPGFRDLVRGRHTMDAPAYERYNQNYIGGDIAGGAHNGRQLLARGTSIRPYRTGAESILLCSASTPPGAGVHGMCGVQAAKVALRTTLR</sequence>
<name>A0A6J6T1Q1_9ZZZZ</name>
<organism evidence="1">
    <name type="scientific">freshwater metagenome</name>
    <dbReference type="NCBI Taxonomy" id="449393"/>
    <lineage>
        <taxon>unclassified sequences</taxon>
        <taxon>metagenomes</taxon>
        <taxon>ecological metagenomes</taxon>
    </lineage>
</organism>
<dbReference type="PRINTS" id="PR00419">
    <property type="entry name" value="ADXRDTASE"/>
</dbReference>
<accession>A0A6J6T1Q1</accession>
<dbReference type="AlphaFoldDB" id="A0A6J6T1Q1"/>
<dbReference type="PANTHER" id="PTHR10668">
    <property type="entry name" value="PHYTOENE DEHYDROGENASE"/>
    <property type="match status" value="1"/>
</dbReference>
<reference evidence="1" key="1">
    <citation type="submission" date="2020-05" db="EMBL/GenBank/DDBJ databases">
        <authorList>
            <person name="Chiriac C."/>
            <person name="Salcher M."/>
            <person name="Ghai R."/>
            <person name="Kavagutti S V."/>
        </authorList>
    </citation>
    <scope>NUCLEOTIDE SEQUENCE</scope>
</reference>
<dbReference type="Gene3D" id="3.50.50.60">
    <property type="entry name" value="FAD/NAD(P)-binding domain"/>
    <property type="match status" value="1"/>
</dbReference>
<dbReference type="InterPro" id="IPR036188">
    <property type="entry name" value="FAD/NAD-bd_sf"/>
</dbReference>
<protein>
    <submittedName>
        <fullName evidence="1">Unannotated protein</fullName>
    </submittedName>
</protein>
<dbReference type="Pfam" id="PF13450">
    <property type="entry name" value="NAD_binding_8"/>
    <property type="match status" value="1"/>
</dbReference>
<proteinExistence type="predicted"/>
<gene>
    <name evidence="1" type="ORF">UFOPK2754_01181</name>
</gene>
<dbReference type="EMBL" id="CAEZYR010000036">
    <property type="protein sequence ID" value="CAB4741090.1"/>
    <property type="molecule type" value="Genomic_DNA"/>
</dbReference>
<dbReference type="SUPFAM" id="SSF51905">
    <property type="entry name" value="FAD/NAD(P)-binding domain"/>
    <property type="match status" value="1"/>
</dbReference>